<gene>
    <name evidence="5" type="ORF">BO97DRAFT_399192</name>
</gene>
<dbReference type="EMBL" id="KZ824323">
    <property type="protein sequence ID" value="RAL07846.1"/>
    <property type="molecule type" value="Genomic_DNA"/>
</dbReference>
<dbReference type="SUPFAM" id="SSF51905">
    <property type="entry name" value="FAD/NAD(P)-binding domain"/>
    <property type="match status" value="1"/>
</dbReference>
<dbReference type="GeneID" id="37198515"/>
<comment type="cofactor">
    <cofactor evidence="1">
        <name>FAD</name>
        <dbReference type="ChEBI" id="CHEBI:57692"/>
    </cofactor>
</comment>
<evidence type="ECO:0000313" key="5">
    <source>
        <dbReference type="EMBL" id="RAL07846.1"/>
    </source>
</evidence>
<dbReference type="RefSeq" id="XP_025547000.1">
    <property type="nucleotide sequence ID" value="XM_025694226.1"/>
</dbReference>
<keyword evidence="3" id="KW-0285">Flavoprotein</keyword>
<dbReference type="VEuPathDB" id="FungiDB:BO97DRAFT_399192"/>
<dbReference type="GO" id="GO:0004497">
    <property type="term" value="F:monooxygenase activity"/>
    <property type="evidence" value="ECO:0007669"/>
    <property type="project" value="UniProtKB-KW"/>
</dbReference>
<evidence type="ECO:0000256" key="4">
    <source>
        <dbReference type="ARBA" id="ARBA00022827"/>
    </source>
</evidence>
<keyword evidence="6" id="KW-1185">Reference proteome</keyword>
<reference evidence="5 6" key="1">
    <citation type="submission" date="2018-02" db="EMBL/GenBank/DDBJ databases">
        <title>The genomes of Aspergillus section Nigri reveals drivers in fungal speciation.</title>
        <authorList>
            <consortium name="DOE Joint Genome Institute"/>
            <person name="Vesth T.C."/>
            <person name="Nybo J."/>
            <person name="Theobald S."/>
            <person name="Brandl J."/>
            <person name="Frisvad J.C."/>
            <person name="Nielsen K.F."/>
            <person name="Lyhne E.K."/>
            <person name="Kogle M.E."/>
            <person name="Kuo A."/>
            <person name="Riley R."/>
            <person name="Clum A."/>
            <person name="Nolan M."/>
            <person name="Lipzen A."/>
            <person name="Salamov A."/>
            <person name="Henrissat B."/>
            <person name="Wiebenga A."/>
            <person name="De vries R.P."/>
            <person name="Grigoriev I.V."/>
            <person name="Mortensen U.H."/>
            <person name="Andersen M.R."/>
            <person name="Baker S.E."/>
        </authorList>
    </citation>
    <scope>NUCLEOTIDE SEQUENCE [LARGE SCALE GENOMIC DNA]</scope>
    <source>
        <strain evidence="5 6">CBS 101889</strain>
    </source>
</reference>
<dbReference type="STRING" id="1450537.A0A395HJP9"/>
<evidence type="ECO:0000256" key="3">
    <source>
        <dbReference type="ARBA" id="ARBA00022630"/>
    </source>
</evidence>
<name>A0A395HJP9_ASPHC</name>
<accession>A0A395HJP9</accession>
<dbReference type="AlphaFoldDB" id="A0A395HJP9"/>
<keyword evidence="5" id="KW-0560">Oxidoreductase</keyword>
<dbReference type="Pfam" id="PF13450">
    <property type="entry name" value="NAD_binding_8"/>
    <property type="match status" value="1"/>
</dbReference>
<keyword evidence="4" id="KW-0274">FAD</keyword>
<dbReference type="Gene3D" id="3.50.50.60">
    <property type="entry name" value="FAD/NAD(P)-binding domain"/>
    <property type="match status" value="2"/>
</dbReference>
<dbReference type="Proteomes" id="UP000248961">
    <property type="component" value="Unassembled WGS sequence"/>
</dbReference>
<evidence type="ECO:0000256" key="2">
    <source>
        <dbReference type="ARBA" id="ARBA00010139"/>
    </source>
</evidence>
<dbReference type="PANTHER" id="PTHR42877">
    <property type="entry name" value="L-ORNITHINE N(5)-MONOOXYGENASE-RELATED"/>
    <property type="match status" value="1"/>
</dbReference>
<comment type="similarity">
    <text evidence="2">Belongs to the FAD-binding monooxygenase family.</text>
</comment>
<organism evidence="5 6">
    <name type="scientific">Aspergillus homomorphus (strain CBS 101889)</name>
    <dbReference type="NCBI Taxonomy" id="1450537"/>
    <lineage>
        <taxon>Eukaryota</taxon>
        <taxon>Fungi</taxon>
        <taxon>Dikarya</taxon>
        <taxon>Ascomycota</taxon>
        <taxon>Pezizomycotina</taxon>
        <taxon>Eurotiomycetes</taxon>
        <taxon>Eurotiomycetidae</taxon>
        <taxon>Eurotiales</taxon>
        <taxon>Aspergillaceae</taxon>
        <taxon>Aspergillus</taxon>
        <taxon>Aspergillus subgen. Circumdati</taxon>
    </lineage>
</organism>
<dbReference type="PANTHER" id="PTHR42877:SF11">
    <property type="entry name" value="MONOOXYGENASE, PUTATIVE (AFU_ORTHOLOGUE AFUA_6G13790)-RELATED"/>
    <property type="match status" value="1"/>
</dbReference>
<dbReference type="InterPro" id="IPR036188">
    <property type="entry name" value="FAD/NAD-bd_sf"/>
</dbReference>
<sequence>MPSRESPFPEPTEYTIDPQRFAFTPRKVRVVCIGAGYAGLNLAYKLQHESPLDFVDFTIYEKNAEVGGTWFENTYPGVGCDVPAHSYVFPFKANPDWSQCYAKGPEIEKYIVDTAEEFGLKKHIVFNTRLTKAIWNEAKGKWVLELTQSNPEDSSSLQLHDEADVLLNAGGVLNRWKWPEIEGLRDKFQGKVVHTAAWDASYDWAGKRIAVIGNGSSGLQVVPALQPKAARIVNYIRQPTWVSMNLCPDITPDGLGTNFKYTEEEKNRFRNNPEEFLAYRKRVDNSVNTVYRLMLSSPMNDQFKSIVEKMMRQQLGENPDLIDKLIPNTSIGCRRLSPGDGYLEAMQQPNAAWNFDAIQHVTETGIQTTEGEEKFDLIVCATGFDTSFIPAWELVGRDGRQLQKEWKHTPKAYFSVCAAGMPNYFVFGGPNCAFSHGNLPQMLAWSADYMLQWIRKIAREDIHSIVVKDDVVRQYNRHAQAGLKRTVWTTGCQAWYNNGTTVTAMYPGSVLQYKGKFDPRFAEAISYIRGEDFDIKYRASNPFAYLGNGELEWERAEDADLSFYLK</sequence>
<dbReference type="OrthoDB" id="74360at2759"/>
<evidence type="ECO:0000256" key="1">
    <source>
        <dbReference type="ARBA" id="ARBA00001974"/>
    </source>
</evidence>
<keyword evidence="5" id="KW-0503">Monooxygenase</keyword>
<protein>
    <submittedName>
        <fullName evidence="5">Putative flavin-binding monooxygenase</fullName>
    </submittedName>
</protein>
<evidence type="ECO:0000313" key="6">
    <source>
        <dbReference type="Proteomes" id="UP000248961"/>
    </source>
</evidence>
<proteinExistence type="inferred from homology"/>
<dbReference type="InterPro" id="IPR051209">
    <property type="entry name" value="FAD-bind_Monooxygenase_sf"/>
</dbReference>